<keyword evidence="6 10" id="KW-0812">Transmembrane</keyword>
<evidence type="ECO:0000256" key="4">
    <source>
        <dbReference type="ARBA" id="ARBA00022475"/>
    </source>
</evidence>
<keyword evidence="4" id="KW-1003">Cell membrane</keyword>
<dbReference type="EMBL" id="JAGQAF010000017">
    <property type="protein sequence ID" value="MCE8539847.1"/>
    <property type="molecule type" value="Genomic_DNA"/>
</dbReference>
<comment type="caution">
    <text evidence="11">The sequence shown here is derived from an EMBL/GenBank/DDBJ whole genome shotgun (WGS) entry which is preliminary data.</text>
</comment>
<evidence type="ECO:0000256" key="10">
    <source>
        <dbReference type="RuleBase" id="RU364125"/>
    </source>
</evidence>
<gene>
    <name evidence="11" type="ORF">KBY27_20485</name>
</gene>
<keyword evidence="11" id="KW-0966">Cell projection</keyword>
<feature type="transmembrane region" description="Helical" evidence="10">
    <location>
        <begin position="20"/>
        <end position="43"/>
    </location>
</feature>
<comment type="function">
    <text evidence="1 10">Controls the rotational direction of flagella during chemotaxis.</text>
</comment>
<dbReference type="GO" id="GO:0005886">
    <property type="term" value="C:plasma membrane"/>
    <property type="evidence" value="ECO:0007669"/>
    <property type="project" value="UniProtKB-SubCell"/>
</dbReference>
<dbReference type="Proteomes" id="UP000813672">
    <property type="component" value="Unassembled WGS sequence"/>
</dbReference>
<dbReference type="GO" id="GO:0071978">
    <property type="term" value="P:bacterial-type flagellum-dependent swarming motility"/>
    <property type="evidence" value="ECO:0007669"/>
    <property type="project" value="TreeGrafter"/>
</dbReference>
<protein>
    <recommendedName>
        <fullName evidence="10">Flagellar protein FliL</fullName>
    </recommendedName>
</protein>
<dbReference type="PANTHER" id="PTHR35091:SF2">
    <property type="entry name" value="FLAGELLAR PROTEIN FLIL"/>
    <property type="match status" value="1"/>
</dbReference>
<reference evidence="11" key="1">
    <citation type="journal article" date="2021" name="Environ. Microbiol.">
        <title>Cryptic niche differentiation of novel sediment ecotypes of Rugeria pomeroyi correlates with nitrate respiration.</title>
        <authorList>
            <person name="Lin X."/>
            <person name="McNichol J."/>
            <person name="Chu X."/>
            <person name="Qian Y."/>
            <person name="Luo H."/>
        </authorList>
    </citation>
    <scope>NUCLEOTIDE SEQUENCE</scope>
    <source>
        <strain evidence="11">SZCCDBB064</strain>
    </source>
</reference>
<dbReference type="InterPro" id="IPR005503">
    <property type="entry name" value="FliL"/>
</dbReference>
<evidence type="ECO:0000256" key="6">
    <source>
        <dbReference type="ARBA" id="ARBA00022692"/>
    </source>
</evidence>
<evidence type="ECO:0000256" key="7">
    <source>
        <dbReference type="ARBA" id="ARBA00022779"/>
    </source>
</evidence>
<name>A0A9Q3WR99_9RHOB</name>
<comment type="similarity">
    <text evidence="3 10">Belongs to the FliL family.</text>
</comment>
<sequence>MTDATAEEVEPEKKSGKKGLIVGLVLALVGAGGGYFATVSGLFPLGTKPAGDHALTSADHGTAAPDALPDVAYVDLQPIMVSLLGEGEQRHLRFHAQLEVPEQYLADVEKIRPRIVDVLNGYLRAIEIGDLNDPLALTRLRGHMQRRINIVAGEGRVKDVLVMEFVLN</sequence>
<keyword evidence="7 10" id="KW-0283">Flagellar rotation</keyword>
<keyword evidence="11" id="KW-0282">Flagellum</keyword>
<proteinExistence type="inferred from homology"/>
<evidence type="ECO:0000256" key="2">
    <source>
        <dbReference type="ARBA" id="ARBA00004162"/>
    </source>
</evidence>
<keyword evidence="8 10" id="KW-1133">Transmembrane helix</keyword>
<keyword evidence="11" id="KW-0969">Cilium</keyword>
<evidence type="ECO:0000256" key="5">
    <source>
        <dbReference type="ARBA" id="ARBA00022500"/>
    </source>
</evidence>
<keyword evidence="10" id="KW-0997">Cell inner membrane</keyword>
<dbReference type="GO" id="GO:0009425">
    <property type="term" value="C:bacterial-type flagellum basal body"/>
    <property type="evidence" value="ECO:0007669"/>
    <property type="project" value="InterPro"/>
</dbReference>
<keyword evidence="9 10" id="KW-0472">Membrane</keyword>
<dbReference type="Pfam" id="PF03748">
    <property type="entry name" value="FliL"/>
    <property type="match status" value="1"/>
</dbReference>
<evidence type="ECO:0000256" key="9">
    <source>
        <dbReference type="ARBA" id="ARBA00023136"/>
    </source>
</evidence>
<dbReference type="GO" id="GO:0006935">
    <property type="term" value="P:chemotaxis"/>
    <property type="evidence" value="ECO:0007669"/>
    <property type="project" value="UniProtKB-KW"/>
</dbReference>
<accession>A0A9Q3WR99</accession>
<dbReference type="AlphaFoldDB" id="A0A9Q3WR99"/>
<organism evidence="11 12">
    <name type="scientific">Ruegeria pomeroyi</name>
    <dbReference type="NCBI Taxonomy" id="89184"/>
    <lineage>
        <taxon>Bacteria</taxon>
        <taxon>Pseudomonadati</taxon>
        <taxon>Pseudomonadota</taxon>
        <taxon>Alphaproteobacteria</taxon>
        <taxon>Rhodobacterales</taxon>
        <taxon>Roseobacteraceae</taxon>
        <taxon>Ruegeria</taxon>
    </lineage>
</organism>
<dbReference type="PANTHER" id="PTHR35091">
    <property type="entry name" value="FLAGELLAR PROTEIN FLIL"/>
    <property type="match status" value="1"/>
</dbReference>
<evidence type="ECO:0000256" key="8">
    <source>
        <dbReference type="ARBA" id="ARBA00022989"/>
    </source>
</evidence>
<dbReference type="RefSeq" id="WP_234221805.1">
    <property type="nucleotide sequence ID" value="NZ_JAGQAF010000017.1"/>
</dbReference>
<evidence type="ECO:0000313" key="12">
    <source>
        <dbReference type="Proteomes" id="UP000813672"/>
    </source>
</evidence>
<evidence type="ECO:0000256" key="3">
    <source>
        <dbReference type="ARBA" id="ARBA00008281"/>
    </source>
</evidence>
<evidence type="ECO:0000313" key="11">
    <source>
        <dbReference type="EMBL" id="MCE8539847.1"/>
    </source>
</evidence>
<evidence type="ECO:0000256" key="1">
    <source>
        <dbReference type="ARBA" id="ARBA00002254"/>
    </source>
</evidence>
<keyword evidence="5 10" id="KW-0145">Chemotaxis</keyword>
<comment type="subcellular location">
    <subcellularLocation>
        <location evidence="10">Cell inner membrane</location>
    </subcellularLocation>
    <subcellularLocation>
        <location evidence="2">Cell membrane</location>
        <topology evidence="2">Single-pass membrane protein</topology>
    </subcellularLocation>
</comment>